<dbReference type="Gene3D" id="3.20.20.60">
    <property type="entry name" value="Phosphoenolpyruvate-binding domains"/>
    <property type="match status" value="1"/>
</dbReference>
<dbReference type="Pfam" id="PF02548">
    <property type="entry name" value="Pantoate_transf"/>
    <property type="match status" value="1"/>
</dbReference>
<organism evidence="8">
    <name type="scientific">Perkinsus marinus (strain ATCC 50983 / TXsc)</name>
    <dbReference type="NCBI Taxonomy" id="423536"/>
    <lineage>
        <taxon>Eukaryota</taxon>
        <taxon>Sar</taxon>
        <taxon>Alveolata</taxon>
        <taxon>Perkinsozoa</taxon>
        <taxon>Perkinsea</taxon>
        <taxon>Perkinsida</taxon>
        <taxon>Perkinsidae</taxon>
        <taxon>Perkinsus</taxon>
    </lineage>
</organism>
<evidence type="ECO:0000256" key="2">
    <source>
        <dbReference type="ARBA" id="ARBA00008676"/>
    </source>
</evidence>
<keyword evidence="4 7" id="KW-0808">Transferase</keyword>
<dbReference type="GO" id="GO:0032259">
    <property type="term" value="P:methylation"/>
    <property type="evidence" value="ECO:0007669"/>
    <property type="project" value="UniProtKB-KW"/>
</dbReference>
<dbReference type="GO" id="GO:0008168">
    <property type="term" value="F:methyltransferase activity"/>
    <property type="evidence" value="ECO:0007669"/>
    <property type="project" value="UniProtKB-KW"/>
</dbReference>
<dbReference type="RefSeq" id="XP_002776699.1">
    <property type="nucleotide sequence ID" value="XM_002776653.1"/>
</dbReference>
<evidence type="ECO:0000256" key="3">
    <source>
        <dbReference type="ARBA" id="ARBA00012618"/>
    </source>
</evidence>
<dbReference type="PANTHER" id="PTHR20881">
    <property type="entry name" value="3-METHYL-2-OXOBUTANOATE HYDROXYMETHYLTRANSFERASE"/>
    <property type="match status" value="1"/>
</dbReference>
<accession>C5L449</accession>
<comment type="pathway">
    <text evidence="1">Cofactor biosynthesis; (R)-pantothenate biosynthesis; (R)-pantoate from 3-methyl-2-oxobutanoate: step 1/2.</text>
</comment>
<comment type="catalytic activity">
    <reaction evidence="5">
        <text>(6R)-5,10-methylene-5,6,7,8-tetrahydrofolate + 3-methyl-2-oxobutanoate + H2O = 2-dehydropantoate + (6S)-5,6,7,8-tetrahydrofolate</text>
        <dbReference type="Rhea" id="RHEA:11824"/>
        <dbReference type="ChEBI" id="CHEBI:11561"/>
        <dbReference type="ChEBI" id="CHEBI:11851"/>
        <dbReference type="ChEBI" id="CHEBI:15377"/>
        <dbReference type="ChEBI" id="CHEBI:15636"/>
        <dbReference type="ChEBI" id="CHEBI:57453"/>
        <dbReference type="EC" id="2.1.2.11"/>
    </reaction>
</comment>
<dbReference type="EMBL" id="GG678949">
    <property type="protein sequence ID" value="EER08515.1"/>
    <property type="molecule type" value="Genomic_DNA"/>
</dbReference>
<keyword evidence="7" id="KW-0489">Methyltransferase</keyword>
<dbReference type="Proteomes" id="UP000007800">
    <property type="component" value="Unassembled WGS sequence"/>
</dbReference>
<dbReference type="PIRSF" id="PIRSF000388">
    <property type="entry name" value="Pantoate_hydroxy_MeTrfase"/>
    <property type="match status" value="1"/>
</dbReference>
<dbReference type="SUPFAM" id="SSF51621">
    <property type="entry name" value="Phosphoenolpyruvate/pyruvate domain"/>
    <property type="match status" value="1"/>
</dbReference>
<reference evidence="7 8" key="1">
    <citation type="submission" date="2008-07" db="EMBL/GenBank/DDBJ databases">
        <authorList>
            <person name="El-Sayed N."/>
            <person name="Caler E."/>
            <person name="Inman J."/>
            <person name="Amedeo P."/>
            <person name="Hass B."/>
            <person name="Wortman J."/>
        </authorList>
    </citation>
    <scope>NUCLEOTIDE SEQUENCE [LARGE SCALE GENOMIC DNA]</scope>
    <source>
        <strain evidence="8">ATCC 50983 / TXsc</strain>
    </source>
</reference>
<name>C5L449_PERM5</name>
<dbReference type="GO" id="GO:0000287">
    <property type="term" value="F:magnesium ion binding"/>
    <property type="evidence" value="ECO:0007669"/>
    <property type="project" value="TreeGrafter"/>
</dbReference>
<dbReference type="OMA" id="MGMEDTN"/>
<gene>
    <name evidence="7" type="ORF">Pmar_PMAR015934</name>
</gene>
<dbReference type="InterPro" id="IPR015813">
    <property type="entry name" value="Pyrv/PenolPyrv_kinase-like_dom"/>
</dbReference>
<dbReference type="InterPro" id="IPR040442">
    <property type="entry name" value="Pyrv_kinase-like_dom_sf"/>
</dbReference>
<dbReference type="GeneID" id="9041878"/>
<dbReference type="InParanoid" id="C5L449"/>
<evidence type="ECO:0000256" key="6">
    <source>
        <dbReference type="SAM" id="MobiDB-lite"/>
    </source>
</evidence>
<evidence type="ECO:0000256" key="1">
    <source>
        <dbReference type="ARBA" id="ARBA00005033"/>
    </source>
</evidence>
<dbReference type="CDD" id="cd06557">
    <property type="entry name" value="KPHMT-like"/>
    <property type="match status" value="1"/>
</dbReference>
<dbReference type="PANTHER" id="PTHR20881:SF0">
    <property type="entry name" value="3-METHYL-2-OXOBUTANOATE HYDROXYMETHYLTRANSFERASE"/>
    <property type="match status" value="1"/>
</dbReference>
<proteinExistence type="inferred from homology"/>
<feature type="region of interest" description="Disordered" evidence="6">
    <location>
        <begin position="1"/>
        <end position="24"/>
    </location>
</feature>
<dbReference type="GO" id="GO:0003864">
    <property type="term" value="F:3-methyl-2-oxobutanoate hydroxymethyltransferase activity"/>
    <property type="evidence" value="ECO:0007669"/>
    <property type="project" value="UniProtKB-EC"/>
</dbReference>
<comment type="similarity">
    <text evidence="2">Belongs to the PanB family.</text>
</comment>
<dbReference type="GO" id="GO:0015940">
    <property type="term" value="P:pantothenate biosynthetic process"/>
    <property type="evidence" value="ECO:0007669"/>
    <property type="project" value="UniProtKB-UniPathway"/>
</dbReference>
<evidence type="ECO:0000256" key="5">
    <source>
        <dbReference type="ARBA" id="ARBA00049172"/>
    </source>
</evidence>
<evidence type="ECO:0000256" key="4">
    <source>
        <dbReference type="ARBA" id="ARBA00022679"/>
    </source>
</evidence>
<dbReference type="AlphaFoldDB" id="C5L449"/>
<keyword evidence="8" id="KW-1185">Reference proteome</keyword>
<evidence type="ECO:0000313" key="7">
    <source>
        <dbReference type="EMBL" id="EER08515.1"/>
    </source>
</evidence>
<evidence type="ECO:0000313" key="8">
    <source>
        <dbReference type="Proteomes" id="UP000007800"/>
    </source>
</evidence>
<dbReference type="EC" id="2.1.2.11" evidence="3"/>
<dbReference type="InterPro" id="IPR003700">
    <property type="entry name" value="Pantoate_hydroxy_MeTrfase"/>
</dbReference>
<dbReference type="OrthoDB" id="425211at2759"/>
<dbReference type="UniPathway" id="UPA00028">
    <property type="reaction ID" value="UER00003"/>
</dbReference>
<sequence>MFSSSCEASPYGGAKAASKAPHTKAPKKITLTQIKKLHREGDKITMMTCYDAMTAGIAEECGVDLLLVLHTQAVRRGLVHNRPMIIGDMPFGSFLTVEDGVRNGARFIKEAGADIVKLEVTKFSTELIRRMTAAGIGVVGHIGLTPQSYVQMGGYRIQGKAASAACHLIDFAKQLEAAGCVMLVLECVPGEVGKLITEAINIPTIGIGSGPDTSGQVLVVHDLLGLTPKAPKLAKAFVNTRELMNIGVSRLSGNIFS</sequence>
<protein>
    <recommendedName>
        <fullName evidence="3">3-methyl-2-oxobutanoate hydroxymethyltransferase</fullName>
        <ecNumber evidence="3">2.1.2.11</ecNumber>
    </recommendedName>
</protein>